<feature type="chain" id="PRO_5045061021" description="DUF5723 domain-containing protein" evidence="1">
    <location>
        <begin position="19"/>
        <end position="449"/>
    </location>
</feature>
<sequence>MKKIIVTSFLLFGFITFAQEHFSGISTSNRVGILNGVLNPAEFSSLSKKFEINFYGLSFDVSNNKIGFKDLTSNTNLEDLLFTGTAPVNMRVDATIIGPSFAMRWMKWGFGLTTKANVKFDMVDVDPTIGNAISNTNLVLNTTLLNNPNNQRLDGTSYGTVGFSAARTIIDNDKYSFSAGITLNMLFPGSYSNFGLSNLNGTITENASGAYLTTNQPATLNIAYSGSLADSFTNFNDYSQSIFGKLNGLSTDIGVNYEWKDGKSNYKIKGGLAIKNMGSMTFKDNNNHNTNYTLDIHSTPQNLQGLDLSLFNNVNNLSEVEQVLFDKGYLNISDQNKTDFKVSLPTLLTLYADFKIVPKVYVTGYLQQKMKKDESNAQITARNIFSVTPRINLGFFEAYLPVSQDEISGTNVGFGFRLAGFYLGSNSIITSLADGKQANIYTGYRLAFL</sequence>
<name>A0ABV5GBE5_9FLAO</name>
<dbReference type="EMBL" id="JBHMFB010000001">
    <property type="protein sequence ID" value="MFB9088127.1"/>
    <property type="molecule type" value="Genomic_DNA"/>
</dbReference>
<evidence type="ECO:0000256" key="1">
    <source>
        <dbReference type="SAM" id="SignalP"/>
    </source>
</evidence>
<reference evidence="2 3" key="1">
    <citation type="submission" date="2024-09" db="EMBL/GenBank/DDBJ databases">
        <authorList>
            <person name="Sun Q."/>
            <person name="Mori K."/>
        </authorList>
    </citation>
    <scope>NUCLEOTIDE SEQUENCE [LARGE SCALE GENOMIC DNA]</scope>
    <source>
        <strain evidence="2 3">CECT 8460</strain>
    </source>
</reference>
<evidence type="ECO:0008006" key="4">
    <source>
        <dbReference type="Google" id="ProtNLM"/>
    </source>
</evidence>
<protein>
    <recommendedName>
        <fullName evidence="4">DUF5723 domain-containing protein</fullName>
    </recommendedName>
</protein>
<dbReference type="RefSeq" id="WP_290285571.1">
    <property type="nucleotide sequence ID" value="NZ_JAUFQN010000019.1"/>
</dbReference>
<comment type="caution">
    <text evidence="2">The sequence shown here is derived from an EMBL/GenBank/DDBJ whole genome shotgun (WGS) entry which is preliminary data.</text>
</comment>
<dbReference type="Proteomes" id="UP001589576">
    <property type="component" value="Unassembled WGS sequence"/>
</dbReference>
<organism evidence="2 3">
    <name type="scientific">Flavobacterium paronense</name>
    <dbReference type="NCBI Taxonomy" id="1392775"/>
    <lineage>
        <taxon>Bacteria</taxon>
        <taxon>Pseudomonadati</taxon>
        <taxon>Bacteroidota</taxon>
        <taxon>Flavobacteriia</taxon>
        <taxon>Flavobacteriales</taxon>
        <taxon>Flavobacteriaceae</taxon>
        <taxon>Flavobacterium</taxon>
    </lineage>
</organism>
<evidence type="ECO:0000313" key="3">
    <source>
        <dbReference type="Proteomes" id="UP001589576"/>
    </source>
</evidence>
<evidence type="ECO:0000313" key="2">
    <source>
        <dbReference type="EMBL" id="MFB9088127.1"/>
    </source>
</evidence>
<keyword evidence="3" id="KW-1185">Reference proteome</keyword>
<proteinExistence type="predicted"/>
<feature type="signal peptide" evidence="1">
    <location>
        <begin position="1"/>
        <end position="18"/>
    </location>
</feature>
<keyword evidence="1" id="KW-0732">Signal</keyword>
<gene>
    <name evidence="2" type="ORF">ACFFUU_00775</name>
</gene>
<accession>A0ABV5GBE5</accession>